<evidence type="ECO:0000313" key="3">
    <source>
        <dbReference type="Proteomes" id="UP000319804"/>
    </source>
</evidence>
<reference evidence="2 3" key="1">
    <citation type="submission" date="2019-06" db="EMBL/GenBank/DDBJ databases">
        <title>Sequencing the genomes of 1000 actinobacteria strains.</title>
        <authorList>
            <person name="Klenk H.-P."/>
        </authorList>
    </citation>
    <scope>NUCLEOTIDE SEQUENCE [LARGE SCALE GENOMIC DNA]</scope>
    <source>
        <strain evidence="2 3">DSM 20427</strain>
    </source>
</reference>
<evidence type="ECO:0000256" key="1">
    <source>
        <dbReference type="SAM" id="Phobius"/>
    </source>
</evidence>
<keyword evidence="1" id="KW-1133">Transmembrane helix</keyword>
<protein>
    <submittedName>
        <fullName evidence="2">Uncharacterized protein</fullName>
    </submittedName>
</protein>
<proteinExistence type="predicted"/>
<dbReference type="EMBL" id="VFPS01000001">
    <property type="protein sequence ID" value="TQN00689.1"/>
    <property type="molecule type" value="Genomic_DNA"/>
</dbReference>
<dbReference type="OrthoDB" id="5116782at2"/>
<dbReference type="RefSeq" id="WP_141379034.1">
    <property type="nucleotide sequence ID" value="NZ_BJNA01000003.1"/>
</dbReference>
<organism evidence="2 3">
    <name type="scientific">Microbacterium lacticum</name>
    <dbReference type="NCBI Taxonomy" id="33885"/>
    <lineage>
        <taxon>Bacteria</taxon>
        <taxon>Bacillati</taxon>
        <taxon>Actinomycetota</taxon>
        <taxon>Actinomycetes</taxon>
        <taxon>Micrococcales</taxon>
        <taxon>Microbacteriaceae</taxon>
        <taxon>Microbacterium</taxon>
    </lineage>
</organism>
<evidence type="ECO:0000313" key="2">
    <source>
        <dbReference type="EMBL" id="TQN00689.1"/>
    </source>
</evidence>
<feature type="transmembrane region" description="Helical" evidence="1">
    <location>
        <begin position="97"/>
        <end position="120"/>
    </location>
</feature>
<name>A0A4Y3UKM6_9MICO</name>
<feature type="transmembrane region" description="Helical" evidence="1">
    <location>
        <begin position="67"/>
        <end position="90"/>
    </location>
</feature>
<keyword evidence="1" id="KW-0472">Membrane</keyword>
<keyword evidence="1" id="KW-0812">Transmembrane</keyword>
<gene>
    <name evidence="2" type="ORF">FHX68_0804</name>
</gene>
<accession>A0A4Y3UKM6</accession>
<sequence length="128" mass="13902">MNARAAKSAATEAHREAAKTPKPRIMPTWAIVTISVIFGLFYAYFVWNAVDFLITLASGTLPLNGYGWFLLLFAVVFPLIAFGIAFAIGWRRVGWEFALVLLAGLGVVAVFWLDVIAYSATNGASMLG</sequence>
<feature type="transmembrane region" description="Helical" evidence="1">
    <location>
        <begin position="29"/>
        <end position="47"/>
    </location>
</feature>
<dbReference type="AlphaFoldDB" id="A0A4Y3UKM6"/>
<comment type="caution">
    <text evidence="2">The sequence shown here is derived from an EMBL/GenBank/DDBJ whole genome shotgun (WGS) entry which is preliminary data.</text>
</comment>
<dbReference type="Proteomes" id="UP000319804">
    <property type="component" value="Unassembled WGS sequence"/>
</dbReference>
<keyword evidence="3" id="KW-1185">Reference proteome</keyword>